<dbReference type="NCBIfam" id="TIGR00125">
    <property type="entry name" value="cyt_tran_rel"/>
    <property type="match status" value="1"/>
</dbReference>
<organism evidence="6 7">
    <name type="scientific">Nitrosopumilus ureiphilus</name>
    <dbReference type="NCBI Taxonomy" id="1470067"/>
    <lineage>
        <taxon>Archaea</taxon>
        <taxon>Nitrososphaerota</taxon>
        <taxon>Nitrososphaeria</taxon>
        <taxon>Nitrosopumilales</taxon>
        <taxon>Nitrosopumilaceae</taxon>
        <taxon>Nitrosopumilus</taxon>
    </lineage>
</organism>
<dbReference type="Gene3D" id="3.40.50.620">
    <property type="entry name" value="HUPs"/>
    <property type="match status" value="1"/>
</dbReference>
<dbReference type="GO" id="GO:0005524">
    <property type="term" value="F:ATP binding"/>
    <property type="evidence" value="ECO:0007669"/>
    <property type="project" value="UniProtKB-KW"/>
</dbReference>
<evidence type="ECO:0000256" key="2">
    <source>
        <dbReference type="ARBA" id="ARBA00022679"/>
    </source>
</evidence>
<keyword evidence="2 4" id="KW-0808">Transferase</keyword>
<dbReference type="EC" id="2.7.7.1" evidence="4"/>
<dbReference type="GO" id="GO:0009435">
    <property type="term" value="P:NAD+ biosynthetic process"/>
    <property type="evidence" value="ECO:0007669"/>
    <property type="project" value="UniProtKB-UniRule"/>
</dbReference>
<comment type="similarity">
    <text evidence="1 4">Belongs to the archaeal NMN adenylyltransferase family.</text>
</comment>
<evidence type="ECO:0000256" key="3">
    <source>
        <dbReference type="ARBA" id="ARBA00022695"/>
    </source>
</evidence>
<keyword evidence="3 4" id="KW-0548">Nucleotidyltransferase</keyword>
<gene>
    <name evidence="6" type="ORF">C5F50_07615</name>
</gene>
<keyword evidence="4" id="KW-0963">Cytoplasm</keyword>
<keyword evidence="7" id="KW-1185">Reference proteome</keyword>
<comment type="subcellular location">
    <subcellularLocation>
        <location evidence="4">Cytoplasm</location>
    </subcellularLocation>
</comment>
<dbReference type="PANTHER" id="PTHR21342:SF0">
    <property type="entry name" value="BIFUNCTIONAL NMN ADENYLYLTRANSFERASE_NUDIX HYDROLASE"/>
    <property type="match status" value="1"/>
</dbReference>
<dbReference type="HAMAP" id="MF_00243">
    <property type="entry name" value="NMN_adenylyltr"/>
    <property type="match status" value="1"/>
</dbReference>
<dbReference type="InterPro" id="IPR004821">
    <property type="entry name" value="Cyt_trans-like"/>
</dbReference>
<dbReference type="UniPathway" id="UPA00253">
    <property type="reaction ID" value="UER00600"/>
</dbReference>
<evidence type="ECO:0000313" key="7">
    <source>
        <dbReference type="Proteomes" id="UP000509478"/>
    </source>
</evidence>
<reference evidence="6 7" key="1">
    <citation type="submission" date="2018-02" db="EMBL/GenBank/DDBJ databases">
        <title>Complete genome of Nitrosopumilus ureaphilus PS0.</title>
        <authorList>
            <person name="Qin W."/>
            <person name="Zheng Y."/>
            <person name="Stahl D.A."/>
        </authorList>
    </citation>
    <scope>NUCLEOTIDE SEQUENCE [LARGE SCALE GENOMIC DNA]</scope>
    <source>
        <strain evidence="6 7">PS0</strain>
    </source>
</reference>
<sequence>MRGLMMGRFQPFHLGHLDLAKQILNECDEVIIAITSSQFNYLKKDPFTAGERIEMIHNSLKESSLDLTRCFVISIENQFNVATWASYLKSALPNFAKVYSGNTYVSMLLGDSGIDVVTPVFLDRTQFNATKIRSMIVSDENWKDCVPNAVYELLTKINAKNRLAVISKSDTNPTEH</sequence>
<keyword evidence="4" id="KW-0662">Pyridine nucleotide biosynthesis</keyword>
<dbReference type="GO" id="GO:0000309">
    <property type="term" value="F:nicotinamide-nucleotide adenylyltransferase activity"/>
    <property type="evidence" value="ECO:0007669"/>
    <property type="project" value="UniProtKB-UniRule"/>
</dbReference>
<name>A0A7D5M5D6_9ARCH</name>
<evidence type="ECO:0000256" key="1">
    <source>
        <dbReference type="ARBA" id="ARBA00010124"/>
    </source>
</evidence>
<dbReference type="KEGG" id="nue:C5F50_07615"/>
<dbReference type="GO" id="GO:0005737">
    <property type="term" value="C:cytoplasm"/>
    <property type="evidence" value="ECO:0007669"/>
    <property type="project" value="UniProtKB-SubCell"/>
</dbReference>
<dbReference type="PANTHER" id="PTHR21342">
    <property type="entry name" value="PHOSPHOPANTETHEINE ADENYLYLTRANSFERASE"/>
    <property type="match status" value="1"/>
</dbReference>
<proteinExistence type="inferred from homology"/>
<dbReference type="AlphaFoldDB" id="A0A7D5M5D6"/>
<accession>A0A7D5M5D6</accession>
<dbReference type="EMBL" id="CP026995">
    <property type="protein sequence ID" value="QLH06953.1"/>
    <property type="molecule type" value="Genomic_DNA"/>
</dbReference>
<evidence type="ECO:0000313" key="6">
    <source>
        <dbReference type="EMBL" id="QLH06953.1"/>
    </source>
</evidence>
<dbReference type="Proteomes" id="UP000509478">
    <property type="component" value="Chromosome"/>
</dbReference>
<dbReference type="SUPFAM" id="SSF52374">
    <property type="entry name" value="Nucleotidylyl transferase"/>
    <property type="match status" value="1"/>
</dbReference>
<keyword evidence="4" id="KW-0520">NAD</keyword>
<evidence type="ECO:0000256" key="4">
    <source>
        <dbReference type="HAMAP-Rule" id="MF_00243"/>
    </source>
</evidence>
<dbReference type="NCBIfam" id="NF002243">
    <property type="entry name" value="PRK01153.1"/>
    <property type="match status" value="1"/>
</dbReference>
<feature type="domain" description="Cytidyltransferase-like" evidence="5">
    <location>
        <begin position="5"/>
        <end position="72"/>
    </location>
</feature>
<comment type="pathway">
    <text evidence="4">Cofactor biosynthesis; NAD(+) biosynthesis; NAD(+) from nicotinamide D-ribonucleotide: step 1/1.</text>
</comment>
<keyword evidence="4" id="KW-0547">Nucleotide-binding</keyword>
<dbReference type="RefSeq" id="WP_179370814.1">
    <property type="nucleotide sequence ID" value="NZ_CP026995.1"/>
</dbReference>
<dbReference type="OrthoDB" id="264480at2157"/>
<protein>
    <recommendedName>
        <fullName evidence="4">Nicotinamide-nucleotide adenylyltransferase</fullName>
        <ecNumber evidence="4">2.7.7.1</ecNumber>
    </recommendedName>
    <alternativeName>
        <fullName evidence="4">NAD(+) diphosphorylase</fullName>
    </alternativeName>
    <alternativeName>
        <fullName evidence="4">NAD(+) pyrophosphorylase</fullName>
    </alternativeName>
    <alternativeName>
        <fullName evidence="4">NMN adenylyltransferase</fullName>
    </alternativeName>
</protein>
<evidence type="ECO:0000259" key="5">
    <source>
        <dbReference type="Pfam" id="PF01467"/>
    </source>
</evidence>
<dbReference type="InterPro" id="IPR006418">
    <property type="entry name" value="NMN_Atrans_arc"/>
</dbReference>
<dbReference type="InterPro" id="IPR014729">
    <property type="entry name" value="Rossmann-like_a/b/a_fold"/>
</dbReference>
<dbReference type="GeneID" id="56067953"/>
<keyword evidence="4" id="KW-0067">ATP-binding</keyword>
<dbReference type="Pfam" id="PF01467">
    <property type="entry name" value="CTP_transf_like"/>
    <property type="match status" value="1"/>
</dbReference>
<comment type="catalytic activity">
    <reaction evidence="4">
        <text>beta-nicotinamide D-ribonucleotide + ATP + H(+) = diphosphate + NAD(+)</text>
        <dbReference type="Rhea" id="RHEA:21360"/>
        <dbReference type="ChEBI" id="CHEBI:14649"/>
        <dbReference type="ChEBI" id="CHEBI:15378"/>
        <dbReference type="ChEBI" id="CHEBI:30616"/>
        <dbReference type="ChEBI" id="CHEBI:33019"/>
        <dbReference type="ChEBI" id="CHEBI:57540"/>
        <dbReference type="EC" id="2.7.7.1"/>
    </reaction>
</comment>